<organism evidence="1">
    <name type="scientific">viral metagenome</name>
    <dbReference type="NCBI Taxonomy" id="1070528"/>
    <lineage>
        <taxon>unclassified sequences</taxon>
        <taxon>metagenomes</taxon>
        <taxon>organismal metagenomes</taxon>
    </lineage>
</organism>
<dbReference type="EMBL" id="MT141464">
    <property type="protein sequence ID" value="QJA62188.1"/>
    <property type="molecule type" value="Genomic_DNA"/>
</dbReference>
<sequence>MEMRYAKVENEWMTWKFREFIYGRCKVTMGRNFLAWLRVRYPEQCRYFMGE</sequence>
<protein>
    <submittedName>
        <fullName evidence="1">Uncharacterized protein</fullName>
    </submittedName>
</protein>
<evidence type="ECO:0000313" key="1">
    <source>
        <dbReference type="EMBL" id="QJA62188.1"/>
    </source>
</evidence>
<name>A0A6M3IXY2_9ZZZZ</name>
<gene>
    <name evidence="1" type="ORF">MM415B00814_0007</name>
</gene>
<proteinExistence type="predicted"/>
<dbReference type="AlphaFoldDB" id="A0A6M3IXY2"/>
<accession>A0A6M3IXY2</accession>
<reference evidence="1" key="1">
    <citation type="submission" date="2020-03" db="EMBL/GenBank/DDBJ databases">
        <title>The deep terrestrial virosphere.</title>
        <authorList>
            <person name="Holmfeldt K."/>
            <person name="Nilsson E."/>
            <person name="Simone D."/>
            <person name="Lopez-Fernandez M."/>
            <person name="Wu X."/>
            <person name="de Brujin I."/>
            <person name="Lundin D."/>
            <person name="Andersson A."/>
            <person name="Bertilsson S."/>
            <person name="Dopson M."/>
        </authorList>
    </citation>
    <scope>NUCLEOTIDE SEQUENCE</scope>
    <source>
        <strain evidence="1">MM415B00814</strain>
    </source>
</reference>